<sequence>MGGENSKLAFRKCVFRLAEQRNLPDSADDAWSPFWLLPDGPHDVFSLVTPADIRRIRDHAQENFIKLIDKVFDRLLILKATKDLVKNPVNTKQLLNCVRILTRLIPFVFETCPDSSVIEDIVLWTQRPRPGSGADYILGRQLVSATVDLLFTSGFTVPLATVSEDSAVRYTIWENGIGQTSSLGSSKEHVANRVEVLRLLLVICSRTMYMPAGRSTVMPNRALHAIAYNSNKRMILCLLCSLINTSLRDRVQGWAIPYRGAAAMDPNDELSLHAMQALFILLDYQAPASKAASNNEPVDVAGPLPSDPESDVNTPSMVLVTGTNTGAQNLFRVFISKLHRTQEFDYLFTNVMRLLDEAMRANLSILASVTKGPTKHVMPQEAAILLWVLLENNSPFKDYLVDHNSSLRLFSVLLYFMLNGYSDPAQAGMVRTISHILHYLSEDSRFATRLMQPFDQSILPSTMRLVDASLTHADFMINTVFTLLSASKPYLVPVYSNLLLLVRNVSPYLTQISQTTADKLVSLFDIISSPAFIISEPFHVRWLIYLIEVFDYVVHYRAVDNPCLMYSMVKARSYFTRLRSFDIDKAKAELALLREKKSKAESTRTIGRTQAQMGSAQKTTGDLDESAANSMSSLSLATAATPSENTHSTIYAQENENLKSPDGYSSPALSDKARGKRPDNNSPAEVDAQSRASSQANALEEEPLNKGKGKGKGKCKGKGKDKGKDKDKSAENGHAETTKGKAMARPGTGGPGQHQFQPTAEWVFSWLPDLPLDPIIAVLDALAVHIDRITEEVQKDTEEAASTAASQLAAKQVPGSDVKVDSQPHSQSPSNASFANSTAFSFIAASADPMQTIIRWLSSDAMVQALPDLEESMPEIRPRLQGLSPALVIWFRSLLWSMIYASGMKPFGIWKNTQVKMFVVKHSV</sequence>
<dbReference type="GO" id="GO:0000138">
    <property type="term" value="C:Golgi trans cisterna"/>
    <property type="evidence" value="ECO:0007669"/>
    <property type="project" value="TreeGrafter"/>
</dbReference>
<evidence type="ECO:0000256" key="1">
    <source>
        <dbReference type="SAM" id="MobiDB-lite"/>
    </source>
</evidence>
<feature type="compositionally biased region" description="Low complexity" evidence="1">
    <location>
        <begin position="626"/>
        <end position="641"/>
    </location>
</feature>
<protein>
    <submittedName>
        <fullName evidence="2">Uncharacterized protein</fullName>
    </submittedName>
</protein>
<dbReference type="PANTHER" id="PTHR21575:SF12">
    <property type="entry name" value="PROTEIN HID1"/>
    <property type="match status" value="1"/>
</dbReference>
<feature type="region of interest" description="Disordered" evidence="1">
    <location>
        <begin position="601"/>
        <end position="756"/>
    </location>
</feature>
<gene>
    <name evidence="2" type="ORF">LPJ64_005104</name>
</gene>
<proteinExistence type="predicted"/>
<name>A0A9W7XH24_9FUNG</name>
<dbReference type="GO" id="GO:0005797">
    <property type="term" value="C:Golgi medial cisterna"/>
    <property type="evidence" value="ECO:0007669"/>
    <property type="project" value="TreeGrafter"/>
</dbReference>
<organism evidence="2 3">
    <name type="scientific">Coemansia asiatica</name>
    <dbReference type="NCBI Taxonomy" id="1052880"/>
    <lineage>
        <taxon>Eukaryota</taxon>
        <taxon>Fungi</taxon>
        <taxon>Fungi incertae sedis</taxon>
        <taxon>Zoopagomycota</taxon>
        <taxon>Kickxellomycotina</taxon>
        <taxon>Kickxellomycetes</taxon>
        <taxon>Kickxellales</taxon>
        <taxon>Kickxellaceae</taxon>
        <taxon>Coemansia</taxon>
    </lineage>
</organism>
<dbReference type="InterPro" id="IPR026705">
    <property type="entry name" value="Hid-1/Ecm30"/>
</dbReference>
<reference evidence="2" key="1">
    <citation type="submission" date="2022-07" db="EMBL/GenBank/DDBJ databases">
        <title>Phylogenomic reconstructions and comparative analyses of Kickxellomycotina fungi.</title>
        <authorList>
            <person name="Reynolds N.K."/>
            <person name="Stajich J.E."/>
            <person name="Barry K."/>
            <person name="Grigoriev I.V."/>
            <person name="Crous P."/>
            <person name="Smith M.E."/>
        </authorList>
    </citation>
    <scope>NUCLEOTIDE SEQUENCE</scope>
    <source>
        <strain evidence="2">NBRC 105413</strain>
    </source>
</reference>
<feature type="compositionally biased region" description="Basic and acidic residues" evidence="1">
    <location>
        <begin position="718"/>
        <end position="739"/>
    </location>
</feature>
<feature type="compositionally biased region" description="Polar residues" evidence="1">
    <location>
        <begin position="603"/>
        <end position="620"/>
    </location>
</feature>
<keyword evidence="3" id="KW-1185">Reference proteome</keyword>
<feature type="compositionally biased region" description="Polar residues" evidence="1">
    <location>
        <begin position="642"/>
        <end position="655"/>
    </location>
</feature>
<feature type="compositionally biased region" description="Basic residues" evidence="1">
    <location>
        <begin position="707"/>
        <end position="717"/>
    </location>
</feature>
<feature type="compositionally biased region" description="Low complexity" evidence="1">
    <location>
        <begin position="800"/>
        <end position="810"/>
    </location>
</feature>
<dbReference type="EMBL" id="JANBOH010000297">
    <property type="protein sequence ID" value="KAJ1643091.1"/>
    <property type="molecule type" value="Genomic_DNA"/>
</dbReference>
<dbReference type="GO" id="GO:0016020">
    <property type="term" value="C:membrane"/>
    <property type="evidence" value="ECO:0007669"/>
    <property type="project" value="TreeGrafter"/>
</dbReference>
<dbReference type="Proteomes" id="UP001145021">
    <property type="component" value="Unassembled WGS sequence"/>
</dbReference>
<dbReference type="AlphaFoldDB" id="A0A9W7XH24"/>
<evidence type="ECO:0000313" key="3">
    <source>
        <dbReference type="Proteomes" id="UP001145021"/>
    </source>
</evidence>
<comment type="caution">
    <text evidence="2">The sequence shown here is derived from an EMBL/GenBank/DDBJ whole genome shotgun (WGS) entry which is preliminary data.</text>
</comment>
<accession>A0A9W7XH24</accession>
<feature type="region of interest" description="Disordered" evidence="1">
    <location>
        <begin position="797"/>
        <end position="832"/>
    </location>
</feature>
<dbReference type="PANTHER" id="PTHR21575">
    <property type="entry name" value="PROTEIN HID1"/>
    <property type="match status" value="1"/>
</dbReference>
<dbReference type="Pfam" id="PF12722">
    <property type="entry name" value="Hid1"/>
    <property type="match status" value="1"/>
</dbReference>
<evidence type="ECO:0000313" key="2">
    <source>
        <dbReference type="EMBL" id="KAJ1643091.1"/>
    </source>
</evidence>